<dbReference type="InterPro" id="IPR021373">
    <property type="entry name" value="DUF2993"/>
</dbReference>
<accession>A0ABW2W7X6</accession>
<sequence>MRSRRRRVVVAVLVAGLLLTGTVGELVARALLAGRVEDAVGRRLGEDADVDVDIEGGLMLYELYDRHLDAVTVRGDDADLGRMEGVHVQVRLDDVRLRQGTVGRTRADVDIPAASLTELASGGDGPRRLEVTGVRTDPGADTVVLQLGGGLGEVTLRPGVEDGRVALHVGAVRVFGRDAPPALVERFEERLSERGGRDGPRRYPLGLEATAVDVTDDGLHVSLSGGPARLPGRG</sequence>
<reference evidence="2" key="1">
    <citation type="journal article" date="2019" name="Int. J. Syst. Evol. Microbiol.">
        <title>The Global Catalogue of Microorganisms (GCM) 10K type strain sequencing project: providing services to taxonomists for standard genome sequencing and annotation.</title>
        <authorList>
            <consortium name="The Broad Institute Genomics Platform"/>
            <consortium name="The Broad Institute Genome Sequencing Center for Infectious Disease"/>
            <person name="Wu L."/>
            <person name="Ma J."/>
        </authorList>
    </citation>
    <scope>NUCLEOTIDE SEQUENCE [LARGE SCALE GENOMIC DNA]</scope>
    <source>
        <strain evidence="2">CGMCC 4.7400</strain>
    </source>
</reference>
<dbReference type="EMBL" id="JBHTEB010000001">
    <property type="protein sequence ID" value="MFD0314824.1"/>
    <property type="molecule type" value="Genomic_DNA"/>
</dbReference>
<organism evidence="1 2">
    <name type="scientific">Streptomyces flavalbus</name>
    <dbReference type="NCBI Taxonomy" id="2665155"/>
    <lineage>
        <taxon>Bacteria</taxon>
        <taxon>Bacillati</taxon>
        <taxon>Actinomycetota</taxon>
        <taxon>Actinomycetes</taxon>
        <taxon>Kitasatosporales</taxon>
        <taxon>Streptomycetaceae</taxon>
        <taxon>Streptomyces</taxon>
    </lineage>
</organism>
<evidence type="ECO:0000313" key="2">
    <source>
        <dbReference type="Proteomes" id="UP001597023"/>
    </source>
</evidence>
<name>A0ABW2W7X6_9ACTN</name>
<dbReference type="Proteomes" id="UP001597023">
    <property type="component" value="Unassembled WGS sequence"/>
</dbReference>
<comment type="caution">
    <text evidence="1">The sequence shown here is derived from an EMBL/GenBank/DDBJ whole genome shotgun (WGS) entry which is preliminary data.</text>
</comment>
<dbReference type="Pfam" id="PF11209">
    <property type="entry name" value="LmeA"/>
    <property type="match status" value="1"/>
</dbReference>
<dbReference type="RefSeq" id="WP_381607279.1">
    <property type="nucleotide sequence ID" value="NZ_JBHTEB010000001.1"/>
</dbReference>
<gene>
    <name evidence="1" type="ORF">ACFQZ6_11400</name>
</gene>
<keyword evidence="2" id="KW-1185">Reference proteome</keyword>
<evidence type="ECO:0000313" key="1">
    <source>
        <dbReference type="EMBL" id="MFD0314824.1"/>
    </source>
</evidence>
<proteinExistence type="predicted"/>
<protein>
    <submittedName>
        <fullName evidence="1">DUF2993 domain-containing protein</fullName>
    </submittedName>
</protein>